<dbReference type="SUPFAM" id="SSF54791">
    <property type="entry name" value="Eukaryotic type KH-domain (KH-domain type I)"/>
    <property type="match status" value="2"/>
</dbReference>
<dbReference type="Pfam" id="PF00013">
    <property type="entry name" value="KH_1"/>
    <property type="match status" value="2"/>
</dbReference>
<dbReference type="GO" id="GO:0003729">
    <property type="term" value="F:mRNA binding"/>
    <property type="evidence" value="ECO:0000318"/>
    <property type="project" value="GO_Central"/>
</dbReference>
<dbReference type="PANTHER" id="PTHR10288">
    <property type="entry name" value="KH DOMAIN CONTAINING RNA BINDING PROTEIN"/>
    <property type="match status" value="1"/>
</dbReference>
<dbReference type="PROSITE" id="PS50084">
    <property type="entry name" value="KH_TYPE_1"/>
    <property type="match status" value="2"/>
</dbReference>
<dbReference type="InterPro" id="IPR004087">
    <property type="entry name" value="KH_dom"/>
</dbReference>
<protein>
    <submittedName>
        <fullName evidence="5">RNA-binding KH domain-containing protein PEPPER-like</fullName>
    </submittedName>
</protein>
<evidence type="ECO:0000256" key="1">
    <source>
        <dbReference type="ARBA" id="ARBA00022737"/>
    </source>
</evidence>
<dbReference type="KEGG" id="nta:107793751"/>
<keyword evidence="2" id="KW-0694">RNA-binding</keyword>
<dbReference type="InterPro" id="IPR004088">
    <property type="entry name" value="KH_dom_type_1"/>
</dbReference>
<reference evidence="5" key="1">
    <citation type="submission" date="2025-08" db="UniProtKB">
        <authorList>
            <consortium name="RefSeq"/>
        </authorList>
    </citation>
    <scope>IDENTIFICATION</scope>
</reference>
<keyword evidence="1" id="KW-0677">Repeat</keyword>
<evidence type="ECO:0000259" key="4">
    <source>
        <dbReference type="SMART" id="SM00322"/>
    </source>
</evidence>
<evidence type="ECO:0000313" key="5">
    <source>
        <dbReference type="RefSeq" id="XP_016471660.1"/>
    </source>
</evidence>
<feature type="region of interest" description="Disordered" evidence="3">
    <location>
        <begin position="1"/>
        <end position="52"/>
    </location>
</feature>
<feature type="compositionally biased region" description="Polar residues" evidence="3">
    <location>
        <begin position="1"/>
        <end position="20"/>
    </location>
</feature>
<dbReference type="CDD" id="cd22459">
    <property type="entry name" value="KH-I_PEPPER_rpt1_like"/>
    <property type="match status" value="1"/>
</dbReference>
<evidence type="ECO:0000256" key="3">
    <source>
        <dbReference type="SAM" id="MobiDB-lite"/>
    </source>
</evidence>
<sequence>MVSYEVTDSQTESFPLSNQEPPSAAPPPPELVALKSEGNTESFHPSNQQPPQTELVAVKSEDTTVAGSGNNSSNNNNNGGDAVAAVVLKWPGWPGDNVFRLVVPVLKVGSIIGRKGELVKKMCEETRARIRVLEGPLGNADRIVLISGREDPVTQVSPAMDAALRVFKRVAGLSDGDPGAVAAGAAFCSLRLLVASSQAIHLIGKQGSTIKSIQERSGASLRVLSEGELFVFTDLFAFSSECLVHSRIFMILCVK</sequence>
<dbReference type="RefSeq" id="XP_016471660.1">
    <property type="nucleotide sequence ID" value="XM_016616174.1"/>
</dbReference>
<dbReference type="GO" id="GO:0005634">
    <property type="term" value="C:nucleus"/>
    <property type="evidence" value="ECO:0000318"/>
    <property type="project" value="GO_Central"/>
</dbReference>
<dbReference type="SMART" id="SM00322">
    <property type="entry name" value="KH"/>
    <property type="match status" value="2"/>
</dbReference>
<dbReference type="STRING" id="4097.A0A1S4A4X6"/>
<name>A0A1S4A4X6_TOBAC</name>
<accession>A0A1S4A4X6</accession>
<dbReference type="AlphaFoldDB" id="A0A1S4A4X6"/>
<feature type="domain" description="K Homology" evidence="4">
    <location>
        <begin position="186"/>
        <end position="255"/>
    </location>
</feature>
<evidence type="ECO:0000256" key="2">
    <source>
        <dbReference type="PROSITE-ProRule" id="PRU00117"/>
    </source>
</evidence>
<dbReference type="PaxDb" id="4097-A0A1S4A4X6"/>
<dbReference type="OrthoDB" id="442947at2759"/>
<dbReference type="GO" id="GO:0005737">
    <property type="term" value="C:cytoplasm"/>
    <property type="evidence" value="ECO:0000318"/>
    <property type="project" value="GO_Central"/>
</dbReference>
<dbReference type="InterPro" id="IPR036612">
    <property type="entry name" value="KH_dom_type_1_sf"/>
</dbReference>
<dbReference type="Gene3D" id="3.30.310.210">
    <property type="match status" value="1"/>
</dbReference>
<feature type="domain" description="K Homology" evidence="4">
    <location>
        <begin position="95"/>
        <end position="165"/>
    </location>
</feature>
<proteinExistence type="predicted"/>
<feature type="compositionally biased region" description="Polar residues" evidence="3">
    <location>
        <begin position="37"/>
        <end position="52"/>
    </location>
</feature>
<gene>
    <name evidence="5" type="primary">LOC107793751</name>
</gene>
<organism evidence="5">
    <name type="scientific">Nicotiana tabacum</name>
    <name type="common">Common tobacco</name>
    <dbReference type="NCBI Taxonomy" id="4097"/>
    <lineage>
        <taxon>Eukaryota</taxon>
        <taxon>Viridiplantae</taxon>
        <taxon>Streptophyta</taxon>
        <taxon>Embryophyta</taxon>
        <taxon>Tracheophyta</taxon>
        <taxon>Spermatophyta</taxon>
        <taxon>Magnoliopsida</taxon>
        <taxon>eudicotyledons</taxon>
        <taxon>Gunneridae</taxon>
        <taxon>Pentapetalae</taxon>
        <taxon>asterids</taxon>
        <taxon>lamiids</taxon>
        <taxon>Solanales</taxon>
        <taxon>Solanaceae</taxon>
        <taxon>Nicotianoideae</taxon>
        <taxon>Nicotianeae</taxon>
        <taxon>Nicotiana</taxon>
    </lineage>
</organism>